<dbReference type="KEGG" id="lxl:KDY119_01822"/>
<evidence type="ECO:0000259" key="1">
    <source>
        <dbReference type="PROSITE" id="PS51658"/>
    </source>
</evidence>
<dbReference type="PROSITE" id="PS51658">
    <property type="entry name" value="BFN"/>
    <property type="match status" value="1"/>
</dbReference>
<dbReference type="EMBL" id="CP045529">
    <property type="protein sequence ID" value="QFU98310.1"/>
    <property type="molecule type" value="Genomic_DNA"/>
</dbReference>
<accession>A0A5P9QB09</accession>
<dbReference type="InterPro" id="IPR003729">
    <property type="entry name" value="Bi_nuclease_dom"/>
</dbReference>
<organism evidence="2 3">
    <name type="scientific">Luteimicrobium xylanilyticum</name>
    <dbReference type="NCBI Taxonomy" id="1133546"/>
    <lineage>
        <taxon>Bacteria</taxon>
        <taxon>Bacillati</taxon>
        <taxon>Actinomycetota</taxon>
        <taxon>Actinomycetes</taxon>
        <taxon>Micrococcales</taxon>
        <taxon>Luteimicrobium</taxon>
    </lineage>
</organism>
<dbReference type="PANTHER" id="PTHR15160:SF1">
    <property type="entry name" value="VON HIPPEL-LINDAU DISEASE TUMOR SUPPRESSOR"/>
    <property type="match status" value="1"/>
</dbReference>
<dbReference type="SUPFAM" id="SSF103256">
    <property type="entry name" value="Hypothetical protein TM0160"/>
    <property type="match status" value="1"/>
</dbReference>
<sequence>MAGDDPMVPVDVLGVRQLGDQEVVVLLLDARSGLVVPIAIGPREASAIASAQAGVVPPRPMTHDLLRDVLRATGVLLESTQVVALRDGVFFAELALSNGERVDSRASDAIALAVRTGAPVLCAAEVVARAGVEVVDDDGAREVERFRSFLDGVEPEDFGP</sequence>
<reference evidence="2 3" key="1">
    <citation type="submission" date="2019-10" db="EMBL/GenBank/DDBJ databases">
        <title>Genome sequence of Luteimicrobium xylanilyticum HY-24.</title>
        <authorList>
            <person name="Kim D.Y."/>
            <person name="Park H.-Y."/>
        </authorList>
    </citation>
    <scope>NUCLEOTIDE SEQUENCE [LARGE SCALE GENOMIC DNA]</scope>
    <source>
        <strain evidence="2 3">HY-24</strain>
    </source>
</reference>
<proteinExistence type="predicted"/>
<feature type="domain" description="BFN" evidence="1">
    <location>
        <begin position="7"/>
        <end position="134"/>
    </location>
</feature>
<dbReference type="PANTHER" id="PTHR15160">
    <property type="entry name" value="VON HIPPEL-LINDAU PROTEIN"/>
    <property type="match status" value="1"/>
</dbReference>
<keyword evidence="3" id="KW-1185">Reference proteome</keyword>
<evidence type="ECO:0000313" key="3">
    <source>
        <dbReference type="Proteomes" id="UP000326702"/>
    </source>
</evidence>
<dbReference type="RefSeq" id="WP_036950202.1">
    <property type="nucleotide sequence ID" value="NZ_BAABIH010000002.1"/>
</dbReference>
<dbReference type="InterPro" id="IPR036104">
    <property type="entry name" value="BFN_sf"/>
</dbReference>
<dbReference type="OrthoDB" id="9788698at2"/>
<gene>
    <name evidence="2" type="ORF">KDY119_01822</name>
</gene>
<dbReference type="Gene3D" id="3.10.690.10">
    <property type="entry name" value="Bifunctional nuclease domain"/>
    <property type="match status" value="1"/>
</dbReference>
<evidence type="ECO:0000313" key="2">
    <source>
        <dbReference type="EMBL" id="QFU98310.1"/>
    </source>
</evidence>
<dbReference type="Pfam" id="PF02577">
    <property type="entry name" value="BFN_dom"/>
    <property type="match status" value="1"/>
</dbReference>
<name>A0A5P9QB09_9MICO</name>
<dbReference type="Proteomes" id="UP000326702">
    <property type="component" value="Chromosome"/>
</dbReference>
<protein>
    <recommendedName>
        <fullName evidence="1">BFN domain-containing protein</fullName>
    </recommendedName>
</protein>
<dbReference type="GO" id="GO:0004518">
    <property type="term" value="F:nuclease activity"/>
    <property type="evidence" value="ECO:0007669"/>
    <property type="project" value="InterPro"/>
</dbReference>
<dbReference type="AlphaFoldDB" id="A0A5P9QB09"/>